<feature type="transmembrane region" description="Helical" evidence="5">
    <location>
        <begin position="128"/>
        <end position="146"/>
    </location>
</feature>
<organism evidence="8 9">
    <name type="scientific">Brevibacillus agri</name>
    <dbReference type="NCBI Taxonomy" id="51101"/>
    <lineage>
        <taxon>Bacteria</taxon>
        <taxon>Bacillati</taxon>
        <taxon>Bacillota</taxon>
        <taxon>Bacilli</taxon>
        <taxon>Bacillales</taxon>
        <taxon>Paenibacillaceae</taxon>
        <taxon>Brevibacillus</taxon>
    </lineage>
</organism>
<evidence type="ECO:0000313" key="8">
    <source>
        <dbReference type="EMBL" id="RNB50542.1"/>
    </source>
</evidence>
<feature type="transmembrane region" description="Helical" evidence="5">
    <location>
        <begin position="418"/>
        <end position="435"/>
    </location>
</feature>
<evidence type="ECO:0000313" key="7">
    <source>
        <dbReference type="EMBL" id="GED26835.1"/>
    </source>
</evidence>
<dbReference type="OrthoDB" id="9762947at2"/>
<feature type="transmembrane region" description="Helical" evidence="5">
    <location>
        <begin position="20"/>
        <end position="42"/>
    </location>
</feature>
<evidence type="ECO:0000256" key="4">
    <source>
        <dbReference type="ARBA" id="ARBA00023136"/>
    </source>
</evidence>
<accession>A0A3M8AH71</accession>
<feature type="transmembrane region" description="Helical" evidence="5">
    <location>
        <begin position="394"/>
        <end position="412"/>
    </location>
</feature>
<gene>
    <name evidence="7" type="ORF">BAG01nite_29370</name>
    <name evidence="8" type="ORF">EB820_21290</name>
</gene>
<dbReference type="GO" id="GO:0016020">
    <property type="term" value="C:membrane"/>
    <property type="evidence" value="ECO:0007669"/>
    <property type="project" value="UniProtKB-SubCell"/>
</dbReference>
<dbReference type="PANTHER" id="PTHR42770:SF8">
    <property type="entry name" value="PUTRESCINE IMPORTER PUUP"/>
    <property type="match status" value="1"/>
</dbReference>
<evidence type="ECO:0000259" key="6">
    <source>
        <dbReference type="Pfam" id="PF00324"/>
    </source>
</evidence>
<feature type="transmembrane region" description="Helical" evidence="5">
    <location>
        <begin position="335"/>
        <end position="353"/>
    </location>
</feature>
<evidence type="ECO:0000256" key="3">
    <source>
        <dbReference type="ARBA" id="ARBA00022989"/>
    </source>
</evidence>
<comment type="caution">
    <text evidence="8">The sequence shown here is derived from an EMBL/GenBank/DDBJ whole genome shotgun (WGS) entry which is preliminary data.</text>
</comment>
<feature type="transmembrane region" description="Helical" evidence="5">
    <location>
        <begin position="359"/>
        <end position="382"/>
    </location>
</feature>
<feature type="transmembrane region" description="Helical" evidence="5">
    <location>
        <begin position="54"/>
        <end position="73"/>
    </location>
</feature>
<sequence length="453" mass="49219">MEKSLNYSTSAPTLKRSLKLWQVIVLGLGYLTPLTVFDTYGIVSQETGGHVPTAYILALAAMLFTASSYGKMVRVFPVAGSAYSYARQAINPHIGFLVGWVSLLDYVFLPVINVLLGKIYLSAAFPMVPGWILGILLAAVTTFINFRGIQSTANFNTLLVVFQVIVVVVFIGLSISHISAAANGESAFTIQPFYGEAISFPTLLTGAAILCFSFLGFDAVTTYTEEAVDPMKTIPRGIFLVALIGGVIFITTSYFTQLAFPVVDQFQNPESPSPEMSMILGQDLFYAFFVAGSITAALASGIASHTSASRLLYVMGRENVLPKKLFGHLHPTRGIPVRNVFFVGAVSLAALFLDLETALAFINFGALTAFTAVNASVIAHYYIRNQRRSLADTYRYLLAPLCGTSFVAFLWYNLDSHALTLGLLWTLAGIGYLLIGTKFFTKKPPVIDFEEAI</sequence>
<protein>
    <submittedName>
        <fullName evidence="8">APC family permease</fullName>
    </submittedName>
    <submittedName>
        <fullName evidence="7">Amino acid permease</fullName>
    </submittedName>
</protein>
<reference evidence="8 9" key="1">
    <citation type="submission" date="2018-10" db="EMBL/GenBank/DDBJ databases">
        <title>Phylogenomics of Brevibacillus.</title>
        <authorList>
            <person name="Dunlap C."/>
        </authorList>
    </citation>
    <scope>NUCLEOTIDE SEQUENCE [LARGE SCALE GENOMIC DNA]</scope>
    <source>
        <strain evidence="8 9">NRRL NRS 1219</strain>
    </source>
</reference>
<dbReference type="RefSeq" id="WP_025845372.1">
    <property type="nucleotide sequence ID" value="NZ_BJOD01000029.1"/>
</dbReference>
<feature type="transmembrane region" description="Helical" evidence="5">
    <location>
        <begin position="94"/>
        <end position="116"/>
    </location>
</feature>
<keyword evidence="4 5" id="KW-0472">Membrane</keyword>
<proteinExistence type="predicted"/>
<dbReference type="PANTHER" id="PTHR42770">
    <property type="entry name" value="AMINO ACID TRANSPORTER-RELATED"/>
    <property type="match status" value="1"/>
</dbReference>
<dbReference type="EMBL" id="RHHN01000068">
    <property type="protein sequence ID" value="RNB50542.1"/>
    <property type="molecule type" value="Genomic_DNA"/>
</dbReference>
<keyword evidence="3 5" id="KW-1133">Transmembrane helix</keyword>
<dbReference type="Pfam" id="PF00324">
    <property type="entry name" value="AA_permease"/>
    <property type="match status" value="1"/>
</dbReference>
<dbReference type="AlphaFoldDB" id="A0A3M8AH71"/>
<feature type="transmembrane region" description="Helical" evidence="5">
    <location>
        <begin position="198"/>
        <end position="217"/>
    </location>
</feature>
<dbReference type="GO" id="GO:0055085">
    <property type="term" value="P:transmembrane transport"/>
    <property type="evidence" value="ECO:0007669"/>
    <property type="project" value="InterPro"/>
</dbReference>
<dbReference type="GeneID" id="82810312"/>
<keyword evidence="10" id="KW-1185">Reference proteome</keyword>
<keyword evidence="2 5" id="KW-0812">Transmembrane</keyword>
<feature type="transmembrane region" description="Helical" evidence="5">
    <location>
        <begin position="158"/>
        <end position="178"/>
    </location>
</feature>
<feature type="domain" description="Amino acid permease/ SLC12A" evidence="6">
    <location>
        <begin position="23"/>
        <end position="404"/>
    </location>
</feature>
<comment type="subcellular location">
    <subcellularLocation>
        <location evidence="1">Membrane</location>
        <topology evidence="1">Multi-pass membrane protein</topology>
    </subcellularLocation>
</comment>
<evidence type="ECO:0000313" key="9">
    <source>
        <dbReference type="Proteomes" id="UP000276178"/>
    </source>
</evidence>
<dbReference type="EMBL" id="BJOD01000029">
    <property type="protein sequence ID" value="GED26835.1"/>
    <property type="molecule type" value="Genomic_DNA"/>
</dbReference>
<dbReference type="InterPro" id="IPR050367">
    <property type="entry name" value="APC_superfamily"/>
</dbReference>
<evidence type="ECO:0000256" key="2">
    <source>
        <dbReference type="ARBA" id="ARBA00022692"/>
    </source>
</evidence>
<evidence type="ECO:0000313" key="10">
    <source>
        <dbReference type="Proteomes" id="UP000317180"/>
    </source>
</evidence>
<dbReference type="Gene3D" id="1.20.1740.10">
    <property type="entry name" value="Amino acid/polyamine transporter I"/>
    <property type="match status" value="1"/>
</dbReference>
<reference evidence="7 10" key="2">
    <citation type="submission" date="2019-06" db="EMBL/GenBank/DDBJ databases">
        <title>Whole genome shotgun sequence of Brevibacillus agri NBRC 15538.</title>
        <authorList>
            <person name="Hosoyama A."/>
            <person name="Uohara A."/>
            <person name="Ohji S."/>
            <person name="Ichikawa N."/>
        </authorList>
    </citation>
    <scope>NUCLEOTIDE SEQUENCE [LARGE SCALE GENOMIC DNA]</scope>
    <source>
        <strain evidence="7 10">NBRC 15538</strain>
    </source>
</reference>
<name>A0A3M8AH71_9BACL</name>
<feature type="transmembrane region" description="Helical" evidence="5">
    <location>
        <begin position="284"/>
        <end position="314"/>
    </location>
</feature>
<feature type="transmembrane region" description="Helical" evidence="5">
    <location>
        <begin position="238"/>
        <end position="260"/>
    </location>
</feature>
<dbReference type="Proteomes" id="UP000317180">
    <property type="component" value="Unassembled WGS sequence"/>
</dbReference>
<evidence type="ECO:0000256" key="1">
    <source>
        <dbReference type="ARBA" id="ARBA00004141"/>
    </source>
</evidence>
<evidence type="ECO:0000256" key="5">
    <source>
        <dbReference type="SAM" id="Phobius"/>
    </source>
</evidence>
<dbReference type="PIRSF" id="PIRSF006060">
    <property type="entry name" value="AA_transporter"/>
    <property type="match status" value="1"/>
</dbReference>
<dbReference type="Proteomes" id="UP000276178">
    <property type="component" value="Unassembled WGS sequence"/>
</dbReference>
<dbReference type="InterPro" id="IPR004841">
    <property type="entry name" value="AA-permease/SLC12A_dom"/>
</dbReference>